<evidence type="ECO:0008006" key="3">
    <source>
        <dbReference type="Google" id="ProtNLM"/>
    </source>
</evidence>
<gene>
    <name evidence="1" type="ORF">FOH10_07555</name>
</gene>
<dbReference type="RefSeq" id="WP_143980182.1">
    <property type="nucleotide sequence ID" value="NZ_CP041695.1"/>
</dbReference>
<sequence length="349" mass="38778">MNGDGGLAADGIVARLLDSPEPSIRWRALTRLLGTPVDDPAVRSVRADIAASARVRTLLSERRDDGTLPFHPYGATWYGAHWVLVALAELGYPTGDESLIPLREQALGWVLSEEYRTRLIGQVRGLPTLHASIDGNLLWALLSLGLADERAEELVTRLLATQWPDGGWNCDRHASGRVSSFVESLIPLRALALHARRTGREDSRDAVVRAGEPFLSRQLFRRISDGTVIAKSFVQLHFPCYWHYDVLFALTVLAEAGLIADPRCSAALDLLESKRLPDGGFPAEARYYQVRTAPGGRYRSLVDWGPTGRRRFNPWVTCAALTVLRASDRPISRGSEKWWEPSDRPPSKR</sequence>
<proteinExistence type="predicted"/>
<evidence type="ECO:0000313" key="1">
    <source>
        <dbReference type="EMBL" id="QDP78619.1"/>
    </source>
</evidence>
<protein>
    <recommendedName>
        <fullName evidence="3">Squalene cyclase C-terminal domain-containing protein</fullName>
    </recommendedName>
</protein>
<dbReference type="EMBL" id="CP041695">
    <property type="protein sequence ID" value="QDP78619.1"/>
    <property type="molecule type" value="Genomic_DNA"/>
</dbReference>
<dbReference type="Proteomes" id="UP000317039">
    <property type="component" value="Chromosome"/>
</dbReference>
<reference evidence="1 2" key="1">
    <citation type="submission" date="2019-07" db="EMBL/GenBank/DDBJ databases">
        <title>Complete Genome Sequence and Methylome Analysis of Nocardia otitidis-caviarum NEB252.</title>
        <authorList>
            <person name="Fomenkov A."/>
            <person name="Anton B.P."/>
            <person name="Vincze T."/>
            <person name="Roberts R.J."/>
        </authorList>
    </citation>
    <scope>NUCLEOTIDE SEQUENCE [LARGE SCALE GENOMIC DNA]</scope>
    <source>
        <strain evidence="1 2">NEB252</strain>
    </source>
</reference>
<dbReference type="KEGG" id="nod:FOH10_07555"/>
<dbReference type="Gene3D" id="1.50.10.20">
    <property type="match status" value="1"/>
</dbReference>
<dbReference type="GeneID" id="80332249"/>
<dbReference type="AlphaFoldDB" id="A0A516NIC3"/>
<name>A0A516NIC3_9NOCA</name>
<dbReference type="InterPro" id="IPR008930">
    <property type="entry name" value="Terpenoid_cyclase/PrenylTrfase"/>
</dbReference>
<organism evidence="1 2">
    <name type="scientific">Nocardia otitidiscaviarum</name>
    <dbReference type="NCBI Taxonomy" id="1823"/>
    <lineage>
        <taxon>Bacteria</taxon>
        <taxon>Bacillati</taxon>
        <taxon>Actinomycetota</taxon>
        <taxon>Actinomycetes</taxon>
        <taxon>Mycobacteriales</taxon>
        <taxon>Nocardiaceae</taxon>
        <taxon>Nocardia</taxon>
    </lineage>
</organism>
<accession>A0A516NIC3</accession>
<evidence type="ECO:0000313" key="2">
    <source>
        <dbReference type="Proteomes" id="UP000317039"/>
    </source>
</evidence>
<dbReference type="SUPFAM" id="SSF48239">
    <property type="entry name" value="Terpenoid cyclases/Protein prenyltransferases"/>
    <property type="match status" value="1"/>
</dbReference>